<dbReference type="Pfam" id="PF17917">
    <property type="entry name" value="RT_RNaseH"/>
    <property type="match status" value="1"/>
</dbReference>
<dbReference type="Proteomes" id="UP001234989">
    <property type="component" value="Chromosome 2"/>
</dbReference>
<evidence type="ECO:0000256" key="1">
    <source>
        <dbReference type="ARBA" id="ARBA00022679"/>
    </source>
</evidence>
<dbReference type="GO" id="GO:0003964">
    <property type="term" value="F:RNA-directed DNA polymerase activity"/>
    <property type="evidence" value="ECO:0007669"/>
    <property type="project" value="UniProtKB-KW"/>
</dbReference>
<dbReference type="SUPFAM" id="SSF56672">
    <property type="entry name" value="DNA/RNA polymerases"/>
    <property type="match status" value="2"/>
</dbReference>
<dbReference type="FunFam" id="3.30.70.270:FF:000020">
    <property type="entry name" value="Transposon Tf2-6 polyprotein-like Protein"/>
    <property type="match status" value="1"/>
</dbReference>
<keyword evidence="6" id="KW-0695">RNA-directed DNA polymerase</keyword>
<evidence type="ECO:0000256" key="6">
    <source>
        <dbReference type="ARBA" id="ARBA00022918"/>
    </source>
</evidence>
<evidence type="ECO:0000256" key="4">
    <source>
        <dbReference type="ARBA" id="ARBA00022759"/>
    </source>
</evidence>
<keyword evidence="5" id="KW-0378">Hydrolase</keyword>
<dbReference type="GO" id="GO:0004519">
    <property type="term" value="F:endonuclease activity"/>
    <property type="evidence" value="ECO:0007669"/>
    <property type="project" value="UniProtKB-KW"/>
</dbReference>
<dbReference type="InterPro" id="IPR041373">
    <property type="entry name" value="RT_RNaseH"/>
</dbReference>
<dbReference type="CDD" id="cd09274">
    <property type="entry name" value="RNase_HI_RT_Ty3"/>
    <property type="match status" value="1"/>
</dbReference>
<keyword evidence="1" id="KW-0808">Transferase</keyword>
<dbReference type="EMBL" id="CP133613">
    <property type="protein sequence ID" value="WMV13700.1"/>
    <property type="molecule type" value="Genomic_DNA"/>
</dbReference>
<keyword evidence="2" id="KW-0548">Nucleotidyltransferase</keyword>
<keyword evidence="3" id="KW-0540">Nuclease</keyword>
<accession>A0AAF0Q1E3</accession>
<keyword evidence="9" id="KW-1185">Reference proteome</keyword>
<proteinExistence type="predicted"/>
<feature type="domain" description="Reverse transcriptase RNase H-like" evidence="7">
    <location>
        <begin position="374"/>
        <end position="470"/>
    </location>
</feature>
<dbReference type="AlphaFoldDB" id="A0AAF0Q1E3"/>
<evidence type="ECO:0000259" key="7">
    <source>
        <dbReference type="Pfam" id="PF17917"/>
    </source>
</evidence>
<dbReference type="Gene3D" id="3.30.70.270">
    <property type="match status" value="3"/>
</dbReference>
<protein>
    <recommendedName>
        <fullName evidence="7">Reverse transcriptase RNase H-like domain-containing protein</fullName>
    </recommendedName>
</protein>
<dbReference type="InterPro" id="IPR043502">
    <property type="entry name" value="DNA/RNA_pol_sf"/>
</dbReference>
<reference evidence="8" key="1">
    <citation type="submission" date="2023-08" db="EMBL/GenBank/DDBJ databases">
        <title>A de novo genome assembly of Solanum verrucosum Schlechtendal, a Mexican diploid species geographically isolated from the other diploid A-genome species in potato relatives.</title>
        <authorList>
            <person name="Hosaka K."/>
        </authorList>
    </citation>
    <scope>NUCLEOTIDE SEQUENCE</scope>
    <source>
        <tissue evidence="8">Young leaves</tissue>
    </source>
</reference>
<evidence type="ECO:0000313" key="9">
    <source>
        <dbReference type="Proteomes" id="UP001234989"/>
    </source>
</evidence>
<dbReference type="PANTHER" id="PTHR37984:SF5">
    <property type="entry name" value="PROTEIN NYNRIN-LIKE"/>
    <property type="match status" value="1"/>
</dbReference>
<evidence type="ECO:0000256" key="3">
    <source>
        <dbReference type="ARBA" id="ARBA00022722"/>
    </source>
</evidence>
<dbReference type="Pfam" id="PF08284">
    <property type="entry name" value="RVP_2"/>
    <property type="match status" value="1"/>
</dbReference>
<dbReference type="InterPro" id="IPR050951">
    <property type="entry name" value="Retrovirus_Pol_polyprotein"/>
</dbReference>
<evidence type="ECO:0000313" key="8">
    <source>
        <dbReference type="EMBL" id="WMV13700.1"/>
    </source>
</evidence>
<dbReference type="CDD" id="cd01647">
    <property type="entry name" value="RT_LTR"/>
    <property type="match status" value="1"/>
</dbReference>
<dbReference type="InterPro" id="IPR043128">
    <property type="entry name" value="Rev_trsase/Diguanyl_cyclase"/>
</dbReference>
<evidence type="ECO:0000256" key="2">
    <source>
        <dbReference type="ARBA" id="ARBA00022695"/>
    </source>
</evidence>
<sequence length="754" mass="85990">MRPPPMDHEWTYGPSCTVMIHDQRLFPITMAPGPRGVDQPMVCRSYRGLWCGKILGGPLLGPHLRLMARSTTRGWVLMDGTRKIINEVTDFVKTVEGVRSDGQAKALAKKAKNTGNFKSSYSRGSRRPTLVARPIQSAMPVCTEVFPTDLTSMPPDRDIDFCIDLETGTRLISIPAYCMAPVELRELKAQIQEQLDKGFIHPSDSPWGAPVLFVKKKMGVFKPFIDSFVILFIDDILVYSKSLEEHANHLRVVLGVLGKQKLYKQFIKYEFWLTYVALLGHIVSREGVMVDPQKIEAVKNWVWPSSVTEVRSFVGLASYYHLFVKNFASIAMHLTRLTKKEVPFEWNEMFDESFQKLQTLLTTTPILALPVEGKDFIVYCDASHSGFGDMLMQDTNVIAYASWPSMVHERYYPTHDLKLAAVEFTLKICRHYLYGVKCEVFTNDHSLQHMFTQKDLNLRQRRCMELLKVYDVTIQYHPRKANVVPDALSRKAMSIEKSGMLASIEVRATSIEEIKAKKIEDENLNELRKKMVFGKAQDMTLDAGVITSTIIICDQMATFLFDPGSTYSYASVLFALGFDAVCDVLDIPIHVSTKLESMSWVSPYYAMLNCNAKFVTLEIQCREKLEWEGVYKPKLTKELFPTDLPGMPPDRDIDFYIDLEPSTLPISIHPYRMALAELRELKAQIQELLYKGFILPSASPWGALVLFVKKKDGSMRMCIDYRELNRVTIRNKYLLPQIDDLFNKLQGASVFSKD</sequence>
<keyword evidence="4" id="KW-0255">Endonuclease</keyword>
<name>A0AAF0Q1E3_SOLVR</name>
<dbReference type="GO" id="GO:0016787">
    <property type="term" value="F:hydrolase activity"/>
    <property type="evidence" value="ECO:0007669"/>
    <property type="project" value="UniProtKB-KW"/>
</dbReference>
<gene>
    <name evidence="8" type="ORF">MTR67_007085</name>
</gene>
<organism evidence="8 9">
    <name type="scientific">Solanum verrucosum</name>
    <dbReference type="NCBI Taxonomy" id="315347"/>
    <lineage>
        <taxon>Eukaryota</taxon>
        <taxon>Viridiplantae</taxon>
        <taxon>Streptophyta</taxon>
        <taxon>Embryophyta</taxon>
        <taxon>Tracheophyta</taxon>
        <taxon>Spermatophyta</taxon>
        <taxon>Magnoliopsida</taxon>
        <taxon>eudicotyledons</taxon>
        <taxon>Gunneridae</taxon>
        <taxon>Pentapetalae</taxon>
        <taxon>asterids</taxon>
        <taxon>lamiids</taxon>
        <taxon>Solanales</taxon>
        <taxon>Solanaceae</taxon>
        <taxon>Solanoideae</taxon>
        <taxon>Solaneae</taxon>
        <taxon>Solanum</taxon>
    </lineage>
</organism>
<dbReference type="Gene3D" id="3.10.10.10">
    <property type="entry name" value="HIV Type 1 Reverse Transcriptase, subunit A, domain 1"/>
    <property type="match status" value="2"/>
</dbReference>
<evidence type="ECO:0000256" key="5">
    <source>
        <dbReference type="ARBA" id="ARBA00022801"/>
    </source>
</evidence>
<dbReference type="PANTHER" id="PTHR37984">
    <property type="entry name" value="PROTEIN CBG26694"/>
    <property type="match status" value="1"/>
</dbReference>